<protein>
    <submittedName>
        <fullName evidence="1">Glycosyltransferase family 4 protein</fullName>
    </submittedName>
</protein>
<name>A0A9X1LRH2_9MICO</name>
<sequence length="393" mass="41891">MPQAGHAELGRSRLRIALVTPWRLDDPHAWSGMIPRIVSALGRVAEVVPISTAEQRTSLPDRGAARLLGAVSRRGYLWDFGVATAITRGRAARRRIRAVAPDVVIGVVASTDLAFLGDVGAPLVQVSDATFEAIREFYPIFSNLHPVSSAQAELIAERSTRATDVFVVSSQWAIDSLVRDYAVGTHQCILAPTGPGIEPTVVPTGRESSSQTLHALLVSSDWHRKGGDVAVEAVRRARARGTEVVLTVVGDAPSGLPEWARSRGRLDAAALSTEYARADVLLELASANAAGVTLTDAAAHGLPVIAANVGGVASIVRDGETGVLVTADQPLSVDDLAEGAADALTRFGDPAFRSRLGEAARARWASDLNWDEWARRTLSACVQAWQEREAMRR</sequence>
<dbReference type="Gene3D" id="3.40.50.2000">
    <property type="entry name" value="Glycogen Phosphorylase B"/>
    <property type="match status" value="1"/>
</dbReference>
<comment type="caution">
    <text evidence="1">The sequence shown here is derived from an EMBL/GenBank/DDBJ whole genome shotgun (WGS) entry which is preliminary data.</text>
</comment>
<dbReference type="EMBL" id="JAGTTN010000001">
    <property type="protein sequence ID" value="MCC2030727.1"/>
    <property type="molecule type" value="Genomic_DNA"/>
</dbReference>
<accession>A0A9X1LRH2</accession>
<dbReference type="CDD" id="cd03801">
    <property type="entry name" value="GT4_PimA-like"/>
    <property type="match status" value="1"/>
</dbReference>
<dbReference type="SUPFAM" id="SSF53756">
    <property type="entry name" value="UDP-Glycosyltransferase/glycogen phosphorylase"/>
    <property type="match status" value="1"/>
</dbReference>
<gene>
    <name evidence="1" type="ORF">KEC57_00850</name>
</gene>
<dbReference type="Proteomes" id="UP001139354">
    <property type="component" value="Unassembled WGS sequence"/>
</dbReference>
<reference evidence="1" key="1">
    <citation type="submission" date="2021-04" db="EMBL/GenBank/DDBJ databases">
        <title>Microbacterium tenobrionis sp. nov. and Microbacterium allomyrinae sp. nov., isolated from larvae of Tenobrio molitor and Allomyrina dichotoma, respectively.</title>
        <authorList>
            <person name="Lee S.D."/>
        </authorList>
    </citation>
    <scope>NUCLEOTIDE SEQUENCE</scope>
    <source>
        <strain evidence="1">BWT-G7</strain>
    </source>
</reference>
<dbReference type="PANTHER" id="PTHR12526:SF590">
    <property type="entry name" value="ALPHA-MALTOSE-1-PHOSPHATE SYNTHASE"/>
    <property type="match status" value="1"/>
</dbReference>
<proteinExistence type="predicted"/>
<dbReference type="Pfam" id="PF13692">
    <property type="entry name" value="Glyco_trans_1_4"/>
    <property type="match status" value="1"/>
</dbReference>
<dbReference type="GO" id="GO:0016757">
    <property type="term" value="F:glycosyltransferase activity"/>
    <property type="evidence" value="ECO:0007669"/>
    <property type="project" value="TreeGrafter"/>
</dbReference>
<evidence type="ECO:0000313" key="2">
    <source>
        <dbReference type="Proteomes" id="UP001139354"/>
    </source>
</evidence>
<dbReference type="AlphaFoldDB" id="A0A9X1LRH2"/>
<dbReference type="PANTHER" id="PTHR12526">
    <property type="entry name" value="GLYCOSYLTRANSFERASE"/>
    <property type="match status" value="1"/>
</dbReference>
<keyword evidence="2" id="KW-1185">Reference proteome</keyword>
<dbReference type="RefSeq" id="WP_229382628.1">
    <property type="nucleotide sequence ID" value="NZ_JAGTTN010000001.1"/>
</dbReference>
<organism evidence="1 2">
    <name type="scientific">Microbacterium allomyrinae</name>
    <dbReference type="NCBI Taxonomy" id="2830666"/>
    <lineage>
        <taxon>Bacteria</taxon>
        <taxon>Bacillati</taxon>
        <taxon>Actinomycetota</taxon>
        <taxon>Actinomycetes</taxon>
        <taxon>Micrococcales</taxon>
        <taxon>Microbacteriaceae</taxon>
        <taxon>Microbacterium</taxon>
    </lineage>
</organism>
<evidence type="ECO:0000313" key="1">
    <source>
        <dbReference type="EMBL" id="MCC2030727.1"/>
    </source>
</evidence>